<gene>
    <name evidence="9" type="primary">XG</name>
</gene>
<comment type="similarity">
    <text evidence="2">Belongs to the CD99 family.</text>
</comment>
<evidence type="ECO:0000256" key="3">
    <source>
        <dbReference type="ARBA" id="ARBA00022692"/>
    </source>
</evidence>
<accession>A0A452UYK0</accession>
<dbReference type="Ensembl" id="ENSUMAT00000031030.1">
    <property type="protein sequence ID" value="ENSUMAP00000026209.1"/>
    <property type="gene ID" value="ENSUMAG00000019090.1"/>
</dbReference>
<feature type="region of interest" description="Disordered" evidence="7">
    <location>
        <begin position="170"/>
        <end position="269"/>
    </location>
</feature>
<evidence type="ECO:0000256" key="8">
    <source>
        <dbReference type="SAM" id="Phobius"/>
    </source>
</evidence>
<comment type="subcellular location">
    <subcellularLocation>
        <location evidence="1">Membrane</location>
        <topology evidence="1">Single-pass type I membrane protein</topology>
    </subcellularLocation>
</comment>
<evidence type="ECO:0000256" key="7">
    <source>
        <dbReference type="SAM" id="MobiDB-lite"/>
    </source>
</evidence>
<keyword evidence="4" id="KW-0732">Signal</keyword>
<organism evidence="9">
    <name type="scientific">Ursus maritimus</name>
    <name type="common">Polar bear</name>
    <name type="synonym">Thalarctos maritimus</name>
    <dbReference type="NCBI Taxonomy" id="29073"/>
    <lineage>
        <taxon>Eukaryota</taxon>
        <taxon>Metazoa</taxon>
        <taxon>Chordata</taxon>
        <taxon>Craniata</taxon>
        <taxon>Vertebrata</taxon>
        <taxon>Euteleostomi</taxon>
        <taxon>Mammalia</taxon>
        <taxon>Eutheria</taxon>
        <taxon>Laurasiatheria</taxon>
        <taxon>Carnivora</taxon>
        <taxon>Caniformia</taxon>
        <taxon>Ursidae</taxon>
        <taxon>Ursus</taxon>
    </lineage>
</organism>
<dbReference type="AlphaFoldDB" id="A0A452UYK0"/>
<evidence type="ECO:0000256" key="5">
    <source>
        <dbReference type="ARBA" id="ARBA00022989"/>
    </source>
</evidence>
<evidence type="ECO:0000256" key="1">
    <source>
        <dbReference type="ARBA" id="ARBA00004479"/>
    </source>
</evidence>
<keyword evidence="6 8" id="KW-0472">Membrane</keyword>
<dbReference type="GO" id="GO:0005886">
    <property type="term" value="C:plasma membrane"/>
    <property type="evidence" value="ECO:0007669"/>
    <property type="project" value="TreeGrafter"/>
</dbReference>
<dbReference type="PANTHER" id="PTHR15076:SF4">
    <property type="entry name" value="GLYCOPROTEIN XG"/>
    <property type="match status" value="1"/>
</dbReference>
<proteinExistence type="inferred from homology"/>
<dbReference type="GO" id="GO:2000391">
    <property type="term" value="P:positive regulation of neutrophil extravasation"/>
    <property type="evidence" value="ECO:0007669"/>
    <property type="project" value="TreeGrafter"/>
</dbReference>
<dbReference type="InterPro" id="IPR022078">
    <property type="entry name" value="CD99L2"/>
</dbReference>
<dbReference type="GO" id="GO:0034109">
    <property type="term" value="P:homotypic cell-cell adhesion"/>
    <property type="evidence" value="ECO:0007669"/>
    <property type="project" value="TreeGrafter"/>
</dbReference>
<dbReference type="PANTHER" id="PTHR15076">
    <property type="entry name" value="CD99/MIC2 PROTEIN RELATED"/>
    <property type="match status" value="1"/>
</dbReference>
<evidence type="ECO:0000256" key="6">
    <source>
        <dbReference type="ARBA" id="ARBA00023136"/>
    </source>
</evidence>
<evidence type="ECO:0000313" key="9">
    <source>
        <dbReference type="Ensembl" id="ENSUMAP00000026209"/>
    </source>
</evidence>
<keyword evidence="3 8" id="KW-0812">Transmembrane</keyword>
<evidence type="ECO:0000256" key="2">
    <source>
        <dbReference type="ARBA" id="ARBA00008763"/>
    </source>
</evidence>
<name>A0A452UYK0_URSMA</name>
<protein>
    <submittedName>
        <fullName evidence="9">Xg glycoprotein (Xg blood group)</fullName>
    </submittedName>
</protein>
<evidence type="ECO:0000256" key="4">
    <source>
        <dbReference type="ARBA" id="ARBA00022729"/>
    </source>
</evidence>
<dbReference type="GeneTree" id="ENSGT00510000049811"/>
<dbReference type="Ensembl" id="ENSUMAT00000031035.1">
    <property type="protein sequence ID" value="ENSUMAP00000026214.1"/>
    <property type="gene ID" value="ENSUMAG00000019090.1"/>
</dbReference>
<feature type="transmembrane region" description="Helical" evidence="8">
    <location>
        <begin position="288"/>
        <end position="308"/>
    </location>
</feature>
<keyword evidence="5 8" id="KW-1133">Transmembrane helix</keyword>
<dbReference type="GO" id="GO:0072683">
    <property type="term" value="P:T cell extravasation"/>
    <property type="evidence" value="ECO:0007669"/>
    <property type="project" value="TreeGrafter"/>
</dbReference>
<reference evidence="9" key="1">
    <citation type="submission" date="2019-03" db="UniProtKB">
        <authorList>
            <consortium name="Ensembl"/>
        </authorList>
    </citation>
    <scope>IDENTIFICATION</scope>
</reference>
<sequence length="325" mass="35329">MNKHIRELYRKKQHGGSRECLCMLVFSSPTSSHRTHGPLPGTLGTRHAPTCPGCSRLGQPLCKVSLPRLWKGFALTYVLMSPGDHLTEFSPTHPNPAQQPGKTGRYAFQACFLSFLSPLNTRRDACSKYALRSALIFSRFVRLFTVLSVSRGQVFDADRISCLSLCAEPTKKPSSDIYPKPKPPYRPQPGMSDDSGSIYPRPRPPPRPQPGGSDSGGGYFGNTDRDDGRYPPRPKPPAAGGGSYYPSHDGSGNTHGGGRSRPNSYGNNYDGDGYSTYGNAQGNTVAKIVSPIVSVLVVTLVGAAAGYCQRNRRRNCFRANEPVHV</sequence>